<reference evidence="1 2" key="1">
    <citation type="submission" date="2019-11" db="EMBL/GenBank/DDBJ databases">
        <title>Draft genome sequences of five Paenibacillus species of dairy origin.</title>
        <authorList>
            <person name="Olajide A.M."/>
            <person name="Chen S."/>
            <person name="Lapointe G."/>
        </authorList>
    </citation>
    <scope>NUCLEOTIDE SEQUENCE [LARGE SCALE GENOMIC DNA]</scope>
    <source>
        <strain evidence="1 2">2CS3</strain>
    </source>
</reference>
<dbReference type="RefSeq" id="WP_054795524.1">
    <property type="nucleotide sequence ID" value="NZ_JARTHJ010000221.1"/>
</dbReference>
<dbReference type="EMBL" id="WNZX01000002">
    <property type="protein sequence ID" value="MUG69731.1"/>
    <property type="molecule type" value="Genomic_DNA"/>
</dbReference>
<name>A0A7X3CRH8_9BACL</name>
<evidence type="ECO:0000313" key="1">
    <source>
        <dbReference type="EMBL" id="MUG69731.1"/>
    </source>
</evidence>
<sequence length="85" mass="9442">MSVHEAITAHTSKQHAHLERFLQLEEARERAIDQAAADCAAGKPFSVEAINAITARINSHAQQGISPTRVYVTEAMIREFVTRNK</sequence>
<dbReference type="AlphaFoldDB" id="A0A7X3CRH8"/>
<gene>
    <name evidence="1" type="ORF">GNP93_03465</name>
</gene>
<evidence type="ECO:0000313" key="2">
    <source>
        <dbReference type="Proteomes" id="UP000450917"/>
    </source>
</evidence>
<dbReference type="Pfam" id="PF10752">
    <property type="entry name" value="DUF2533"/>
    <property type="match status" value="1"/>
</dbReference>
<dbReference type="InterPro" id="IPR019688">
    <property type="entry name" value="DUF2533"/>
</dbReference>
<comment type="caution">
    <text evidence="1">The sequence shown here is derived from an EMBL/GenBank/DDBJ whole genome shotgun (WGS) entry which is preliminary data.</text>
</comment>
<protein>
    <submittedName>
        <fullName evidence="1">DUF2533 family protein</fullName>
    </submittedName>
</protein>
<keyword evidence="2" id="KW-1185">Reference proteome</keyword>
<proteinExistence type="predicted"/>
<organism evidence="1 2">
    <name type="scientific">Paenibacillus validus</name>
    <dbReference type="NCBI Taxonomy" id="44253"/>
    <lineage>
        <taxon>Bacteria</taxon>
        <taxon>Bacillati</taxon>
        <taxon>Bacillota</taxon>
        <taxon>Bacilli</taxon>
        <taxon>Bacillales</taxon>
        <taxon>Paenibacillaceae</taxon>
        <taxon>Paenibacillus</taxon>
    </lineage>
</organism>
<dbReference type="Proteomes" id="UP000450917">
    <property type="component" value="Unassembled WGS sequence"/>
</dbReference>
<accession>A0A7X3CRH8</accession>